<accession>A0A0E0AIG5</accession>
<name>A0A0E0AIG5_9ORYZ</name>
<dbReference type="AlphaFoldDB" id="A0A0E0AIG5"/>
<dbReference type="EnsemblPlants" id="OGLUM07G10310.1">
    <property type="protein sequence ID" value="OGLUM07G10310.1"/>
    <property type="gene ID" value="OGLUM07G10310"/>
</dbReference>
<dbReference type="Gramene" id="OGLUM07G10310.1">
    <property type="protein sequence ID" value="OGLUM07G10310.1"/>
    <property type="gene ID" value="OGLUM07G10310"/>
</dbReference>
<organism evidence="1">
    <name type="scientific">Oryza glumipatula</name>
    <dbReference type="NCBI Taxonomy" id="40148"/>
    <lineage>
        <taxon>Eukaryota</taxon>
        <taxon>Viridiplantae</taxon>
        <taxon>Streptophyta</taxon>
        <taxon>Embryophyta</taxon>
        <taxon>Tracheophyta</taxon>
        <taxon>Spermatophyta</taxon>
        <taxon>Magnoliopsida</taxon>
        <taxon>Liliopsida</taxon>
        <taxon>Poales</taxon>
        <taxon>Poaceae</taxon>
        <taxon>BOP clade</taxon>
        <taxon>Oryzoideae</taxon>
        <taxon>Oryzeae</taxon>
        <taxon>Oryzinae</taxon>
        <taxon>Oryza</taxon>
    </lineage>
</organism>
<reference evidence="1" key="1">
    <citation type="submission" date="2015-04" db="UniProtKB">
        <authorList>
            <consortium name="EnsemblPlants"/>
        </authorList>
    </citation>
    <scope>IDENTIFICATION</scope>
</reference>
<evidence type="ECO:0000313" key="1">
    <source>
        <dbReference type="EnsemblPlants" id="OGLUM07G10310.1"/>
    </source>
</evidence>
<reference evidence="1" key="2">
    <citation type="submission" date="2018-05" db="EMBL/GenBank/DDBJ databases">
        <title>OgluRS3 (Oryza glumaepatula Reference Sequence Version 3).</title>
        <authorList>
            <person name="Zhang J."/>
            <person name="Kudrna D."/>
            <person name="Lee S."/>
            <person name="Talag J."/>
            <person name="Welchert J."/>
            <person name="Wing R.A."/>
        </authorList>
    </citation>
    <scope>NUCLEOTIDE SEQUENCE [LARGE SCALE GENOMIC DNA]</scope>
</reference>
<protein>
    <submittedName>
        <fullName evidence="1">Uncharacterized protein</fullName>
    </submittedName>
</protein>
<sequence length="216" mass="22965">MEPLSSGRGAVDRVRRHVHRRDDVAARALRACTPPPPAPLARIRHRLRREGWIWRPLPLLHGSRHLSAPLLCGSAIRGDVRVNPATSVVSPPSARADPPPVMMGGTEVGWQTGRWGDDLDDGDTCGLGAIAIFSPGCSAGRRGGFQAVDEGAPRRAQPSGGGGSKVGLVALDVALTFPQATMADGDPDGASCLEDEAAHKHYQQQKQDMFVSYLAM</sequence>
<dbReference type="HOGENOM" id="CLU_086806_0_0_1"/>
<keyword evidence="2" id="KW-1185">Reference proteome</keyword>
<dbReference type="Proteomes" id="UP000026961">
    <property type="component" value="Chromosome 7"/>
</dbReference>
<evidence type="ECO:0000313" key="2">
    <source>
        <dbReference type="Proteomes" id="UP000026961"/>
    </source>
</evidence>
<proteinExistence type="predicted"/>